<organism evidence="3 4">
    <name type="scientific">Myripristis murdjan</name>
    <name type="common">pinecone soldierfish</name>
    <dbReference type="NCBI Taxonomy" id="586833"/>
    <lineage>
        <taxon>Eukaryota</taxon>
        <taxon>Metazoa</taxon>
        <taxon>Chordata</taxon>
        <taxon>Craniata</taxon>
        <taxon>Vertebrata</taxon>
        <taxon>Euteleostomi</taxon>
        <taxon>Actinopterygii</taxon>
        <taxon>Neopterygii</taxon>
        <taxon>Teleostei</taxon>
        <taxon>Neoteleostei</taxon>
        <taxon>Acanthomorphata</taxon>
        <taxon>Holocentriformes</taxon>
        <taxon>Holocentridae</taxon>
        <taxon>Myripristis</taxon>
    </lineage>
</organism>
<dbReference type="GeneTree" id="ENSGT01030000234989"/>
<feature type="region of interest" description="Disordered" evidence="1">
    <location>
        <begin position="197"/>
        <end position="227"/>
    </location>
</feature>
<keyword evidence="4" id="KW-1185">Reference proteome</keyword>
<keyword evidence="2" id="KW-0472">Membrane</keyword>
<dbReference type="AlphaFoldDB" id="A0A668A1F1"/>
<dbReference type="InParanoid" id="A0A668A1F1"/>
<proteinExistence type="predicted"/>
<reference evidence="3" key="1">
    <citation type="submission" date="2019-06" db="EMBL/GenBank/DDBJ databases">
        <authorList>
            <consortium name="Wellcome Sanger Institute Data Sharing"/>
        </authorList>
    </citation>
    <scope>NUCLEOTIDE SEQUENCE [LARGE SCALE GENOMIC DNA]</scope>
</reference>
<name>A0A668A1F1_9TELE</name>
<evidence type="ECO:0000256" key="2">
    <source>
        <dbReference type="SAM" id="Phobius"/>
    </source>
</evidence>
<keyword evidence="2" id="KW-0812">Transmembrane</keyword>
<dbReference type="InterPro" id="IPR026195">
    <property type="entry name" value="PSGL-1"/>
</dbReference>
<evidence type="ECO:0000313" key="4">
    <source>
        <dbReference type="Proteomes" id="UP000472263"/>
    </source>
</evidence>
<evidence type="ECO:0000313" key="3">
    <source>
        <dbReference type="Ensembl" id="ENSMMDP00005045038.1"/>
    </source>
</evidence>
<reference evidence="3" key="3">
    <citation type="submission" date="2025-09" db="UniProtKB">
        <authorList>
            <consortium name="Ensembl"/>
        </authorList>
    </citation>
    <scope>IDENTIFICATION</scope>
</reference>
<accession>A0A668A1F1</accession>
<keyword evidence="2" id="KW-1133">Transmembrane helix</keyword>
<protein>
    <recommendedName>
        <fullName evidence="5">Selectin P ligand</fullName>
    </recommendedName>
</protein>
<sequence>SYCCLTFPISCSSGSVITCHCSQCVPSESLKGAEFSFNPISPTSTPVSPSDLSNATTPGSPTGSPPTTYHTTISNISENVSTTATSNTSSGGGVIHRIPKRLPEMTTKSPSTTTTAPPKETGRDSVVSKCLIAIAALAGMATFFMVTTIILCTKLSSRKYHYSVRDSQQGTEMVCISALLSDRSCPHPSRYHPISNGVLLPSTEGDSDEDGGDNLTLSSFLPDSDRV</sequence>
<dbReference type="Proteomes" id="UP000472263">
    <property type="component" value="Chromosome 12"/>
</dbReference>
<feature type="region of interest" description="Disordered" evidence="1">
    <location>
        <begin position="80"/>
        <end position="122"/>
    </location>
</feature>
<evidence type="ECO:0000256" key="1">
    <source>
        <dbReference type="SAM" id="MobiDB-lite"/>
    </source>
</evidence>
<feature type="region of interest" description="Disordered" evidence="1">
    <location>
        <begin position="41"/>
        <end position="67"/>
    </location>
</feature>
<dbReference type="PANTHER" id="PTHR17384">
    <property type="entry name" value="P-SELECTIN GLYCOPROTEIN LIGAND-1"/>
    <property type="match status" value="1"/>
</dbReference>
<feature type="transmembrane region" description="Helical" evidence="2">
    <location>
        <begin position="131"/>
        <end position="152"/>
    </location>
</feature>
<evidence type="ECO:0008006" key="5">
    <source>
        <dbReference type="Google" id="ProtNLM"/>
    </source>
</evidence>
<reference evidence="3" key="2">
    <citation type="submission" date="2025-08" db="UniProtKB">
        <authorList>
            <consortium name="Ensembl"/>
        </authorList>
    </citation>
    <scope>IDENTIFICATION</scope>
</reference>
<dbReference type="GO" id="GO:0050901">
    <property type="term" value="P:leukocyte tethering or rolling"/>
    <property type="evidence" value="ECO:0007669"/>
    <property type="project" value="TreeGrafter"/>
</dbReference>
<dbReference type="GO" id="GO:0005886">
    <property type="term" value="C:plasma membrane"/>
    <property type="evidence" value="ECO:0007669"/>
    <property type="project" value="TreeGrafter"/>
</dbReference>
<feature type="compositionally biased region" description="Low complexity" evidence="1">
    <location>
        <begin position="104"/>
        <end position="119"/>
    </location>
</feature>
<dbReference type="PANTHER" id="PTHR17384:SF7">
    <property type="entry name" value="P-SELECTIN GLYCOPROTEIN LIGAND 1"/>
    <property type="match status" value="1"/>
</dbReference>
<dbReference type="Ensembl" id="ENSMMDT00005045930.1">
    <property type="protein sequence ID" value="ENSMMDP00005045038.1"/>
    <property type="gene ID" value="ENSMMDG00005020649.1"/>
</dbReference>